<accession>A0A172TQH0</accession>
<reference evidence="3 4" key="2">
    <citation type="journal article" date="2016" name="Int. J. Syst. Evol. Microbiol.">
        <title>Flavisolibacter tropicus sp. nov., isolated from tropical soil.</title>
        <authorList>
            <person name="Lee J.J."/>
            <person name="Kang M.S."/>
            <person name="Kim G.S."/>
            <person name="Lee C.S."/>
            <person name="Lim S."/>
            <person name="Lee J."/>
            <person name="Roh S.H."/>
            <person name="Kang H."/>
            <person name="Ha J.M."/>
            <person name="Bae S."/>
            <person name="Jung H.Y."/>
            <person name="Kim M.K."/>
        </authorList>
    </citation>
    <scope>NUCLEOTIDE SEQUENCE [LARGE SCALE GENOMIC DNA]</scope>
    <source>
        <strain evidence="3 4">LCS9</strain>
    </source>
</reference>
<evidence type="ECO:0000313" key="4">
    <source>
        <dbReference type="Proteomes" id="UP000077177"/>
    </source>
</evidence>
<dbReference type="SUPFAM" id="SSF160935">
    <property type="entry name" value="VPA0735-like"/>
    <property type="match status" value="1"/>
</dbReference>
<feature type="domain" description="DUF1254" evidence="2">
    <location>
        <begin position="46"/>
        <end position="155"/>
    </location>
</feature>
<dbReference type="RefSeq" id="WP_066401298.1">
    <property type="nucleotide sequence ID" value="NZ_CP011390.1"/>
</dbReference>
<evidence type="ECO:0000259" key="1">
    <source>
        <dbReference type="Pfam" id="PF06742"/>
    </source>
</evidence>
<dbReference type="Gene3D" id="2.60.120.600">
    <property type="entry name" value="Domain of unknown function DUF1214, C-terminal domain"/>
    <property type="match status" value="1"/>
</dbReference>
<reference evidence="4" key="1">
    <citation type="submission" date="2015-01" db="EMBL/GenBank/DDBJ databases">
        <title>Flavisolibacter sp./LCS9/ whole genome sequencing.</title>
        <authorList>
            <person name="Kim M.K."/>
            <person name="Srinivasan S."/>
            <person name="Lee J.-J."/>
        </authorList>
    </citation>
    <scope>NUCLEOTIDE SEQUENCE [LARGE SCALE GENOMIC DNA]</scope>
    <source>
        <strain evidence="4">LCS9</strain>
    </source>
</reference>
<dbReference type="Proteomes" id="UP000077177">
    <property type="component" value="Chromosome"/>
</dbReference>
<dbReference type="InterPro" id="IPR037050">
    <property type="entry name" value="DUF1254_sf"/>
</dbReference>
<dbReference type="PATRIC" id="fig|1492898.3.peg.133"/>
<dbReference type="Gene3D" id="2.60.40.1610">
    <property type="entry name" value="Domain of unknown function DUF1254"/>
    <property type="match status" value="1"/>
</dbReference>
<dbReference type="STRING" id="1492898.SY85_00615"/>
<dbReference type="EMBL" id="CP011390">
    <property type="protein sequence ID" value="ANE49226.1"/>
    <property type="molecule type" value="Genomic_DNA"/>
</dbReference>
<organism evidence="3 4">
    <name type="scientific">Flavisolibacter tropicus</name>
    <dbReference type="NCBI Taxonomy" id="1492898"/>
    <lineage>
        <taxon>Bacteria</taxon>
        <taxon>Pseudomonadati</taxon>
        <taxon>Bacteroidota</taxon>
        <taxon>Chitinophagia</taxon>
        <taxon>Chitinophagales</taxon>
        <taxon>Chitinophagaceae</taxon>
        <taxon>Flavisolibacter</taxon>
    </lineage>
</organism>
<evidence type="ECO:0000313" key="3">
    <source>
        <dbReference type="EMBL" id="ANE49226.1"/>
    </source>
</evidence>
<keyword evidence="4" id="KW-1185">Reference proteome</keyword>
<dbReference type="Pfam" id="PF06742">
    <property type="entry name" value="DUF1214"/>
    <property type="match status" value="1"/>
</dbReference>
<dbReference type="OrthoDB" id="9777345at2"/>
<dbReference type="PANTHER" id="PTHR36509:SF2">
    <property type="entry name" value="BLL3101 PROTEIN"/>
    <property type="match status" value="1"/>
</dbReference>
<dbReference type="KEGG" id="fla:SY85_00615"/>
<proteinExistence type="predicted"/>
<name>A0A172TQH0_9BACT</name>
<dbReference type="InterPro" id="IPR037049">
    <property type="entry name" value="DUF1214_C_sf"/>
</dbReference>
<dbReference type="PANTHER" id="PTHR36509">
    <property type="entry name" value="BLL3101 PROTEIN"/>
    <property type="match status" value="1"/>
</dbReference>
<evidence type="ECO:0000259" key="2">
    <source>
        <dbReference type="Pfam" id="PF06863"/>
    </source>
</evidence>
<gene>
    <name evidence="3" type="ORF">SY85_00615</name>
</gene>
<protein>
    <submittedName>
        <fullName evidence="3">Carboxylesterase</fullName>
    </submittedName>
</protein>
<dbReference type="InterPro" id="IPR010679">
    <property type="entry name" value="DUF1254"/>
</dbReference>
<dbReference type="Pfam" id="PF06863">
    <property type="entry name" value="DUF1254"/>
    <property type="match status" value="1"/>
</dbReference>
<feature type="domain" description="DUF1214" evidence="1">
    <location>
        <begin position="232"/>
        <end position="316"/>
    </location>
</feature>
<dbReference type="InterPro" id="IPR010621">
    <property type="entry name" value="DUF1214"/>
</dbReference>
<dbReference type="AlphaFoldDB" id="A0A172TQH0"/>
<sequence length="333" mass="37089">METPTKSIIKPGLSKDSIRVTPDNFIRAESDMYFATSAINENALGKFNHRRELFSVDNQTVVRGNRDTLYSSGVFDLDAGPVTITLPDAGKRFMSLMVLNEDHYVIDVKYGAGSYTFSKEQAGTRYILIAVRTLVDPNNASDIKEVYGLQDAIKVSQPGGPGKFEVPTWDMESQKEVRDALTKLGETMPDFTKAFGKKEEVDPVKHLIGTATGWGGNPDKDARYLNVTPDANDGKTIYKLTVKDVPVDAFWSVTVYNAQGYFEKNKQNAYSINNITAKKETDGSVIIQFGGCDGRVANCLPITPGWNYTVRLYRPRKEILEGKWTFPEPQILT</sequence>